<dbReference type="Gene3D" id="3.50.70.10">
    <property type="match status" value="1"/>
</dbReference>
<proteinExistence type="predicted"/>
<dbReference type="PANTHER" id="PTHR47698">
    <property type="entry name" value="FATTY-ACID-BINDING PROTEIN 3, CHLOROPLASTIC"/>
    <property type="match status" value="1"/>
</dbReference>
<dbReference type="InterPro" id="IPR016088">
    <property type="entry name" value="Chalcone_isomerase_3-sand"/>
</dbReference>
<evidence type="ECO:0000256" key="1">
    <source>
        <dbReference type="SAM" id="MobiDB-lite"/>
    </source>
</evidence>
<evidence type="ECO:0000313" key="3">
    <source>
        <dbReference type="EMBL" id="CAE0655491.1"/>
    </source>
</evidence>
<accession>A0A7S3YLM5</accession>
<keyword evidence="2" id="KW-0472">Membrane</keyword>
<dbReference type="EMBL" id="HBIV01010011">
    <property type="protein sequence ID" value="CAE0655491.1"/>
    <property type="molecule type" value="Transcribed_RNA"/>
</dbReference>
<keyword evidence="2" id="KW-0812">Transmembrane</keyword>
<dbReference type="AlphaFoldDB" id="A0A7S3YLM5"/>
<organism evidence="3">
    <name type="scientific">Lotharella globosa</name>
    <dbReference type="NCBI Taxonomy" id="91324"/>
    <lineage>
        <taxon>Eukaryota</taxon>
        <taxon>Sar</taxon>
        <taxon>Rhizaria</taxon>
        <taxon>Cercozoa</taxon>
        <taxon>Chlorarachniophyceae</taxon>
        <taxon>Lotharella</taxon>
    </lineage>
</organism>
<feature type="transmembrane region" description="Helical" evidence="2">
    <location>
        <begin position="40"/>
        <end position="57"/>
    </location>
</feature>
<reference evidence="3" key="1">
    <citation type="submission" date="2021-01" db="EMBL/GenBank/DDBJ databases">
        <authorList>
            <person name="Corre E."/>
            <person name="Pelletier E."/>
            <person name="Niang G."/>
            <person name="Scheremetjew M."/>
            <person name="Finn R."/>
            <person name="Kale V."/>
            <person name="Holt S."/>
            <person name="Cochrane G."/>
            <person name="Meng A."/>
            <person name="Brown T."/>
            <person name="Cohen L."/>
        </authorList>
    </citation>
    <scope>NUCLEOTIDE SEQUENCE</scope>
    <source>
        <strain evidence="3">CCCM811</strain>
    </source>
</reference>
<protein>
    <recommendedName>
        <fullName evidence="4">Chalcone isomerase domain-containing protein</fullName>
    </recommendedName>
</protein>
<dbReference type="InterPro" id="IPR036298">
    <property type="entry name" value="Chalcone_isomerase_sf"/>
</dbReference>
<feature type="region of interest" description="Disordered" evidence="1">
    <location>
        <begin position="1"/>
        <end position="20"/>
    </location>
</feature>
<dbReference type="SUPFAM" id="SSF54626">
    <property type="entry name" value="Chalcone isomerase"/>
    <property type="match status" value="1"/>
</dbReference>
<evidence type="ECO:0008006" key="4">
    <source>
        <dbReference type="Google" id="ProtNLM"/>
    </source>
</evidence>
<dbReference type="GO" id="GO:0016872">
    <property type="term" value="F:intramolecular lyase activity"/>
    <property type="evidence" value="ECO:0007669"/>
    <property type="project" value="InterPro"/>
</dbReference>
<keyword evidence="2" id="KW-1133">Transmembrane helix</keyword>
<evidence type="ECO:0000256" key="2">
    <source>
        <dbReference type="SAM" id="Phobius"/>
    </source>
</evidence>
<gene>
    <name evidence="3" type="ORF">LGLO00237_LOCUS7548</name>
</gene>
<dbReference type="PANTHER" id="PTHR47698:SF2">
    <property type="entry name" value="FATTY-ACID-BINDING PROTEIN 3, CHLOROPLASTIC"/>
    <property type="match status" value="1"/>
</dbReference>
<sequence>MGSVEDGMRKPLLNDGDDDTKKKSTCYSIFCNGLGTTPFYYGYAYGALTLLVLYLAMKTLSPEEATTVAASADYGDGVVRGGYRWPTAPMVEPISKTSFPFESKGLSPEAGMLLGVAIRLKKVVGVNFKVYAVGLYVNPAGARSALKEHQGEALDSLRTNSKLFSKMTNSNNFRSLFLPIPPPSVIFHCFVFLHLLDCVCLRVPNNVTQQLLCRKTLELRFLRSVGKEKLVETFNEGLAVRMRKALGMQGVTIVEEFLNHFGDMSAGQTLIFHIEKGSLSIKVHNKEAVKFSSPELASSMLDLYFGEQPTVGGSTVLLFFNISIRSFTHSHIVHLFVHPCINYILQSLHSSIRSSATLHFSNMQSHRNPALTMSSM</sequence>
<name>A0A7S3YLM5_9EUKA</name>